<dbReference type="EMBL" id="BKCJ010005606">
    <property type="protein sequence ID" value="GEU67650.1"/>
    <property type="molecule type" value="Genomic_DNA"/>
</dbReference>
<keyword evidence="1" id="KW-0812">Transmembrane</keyword>
<feature type="transmembrane region" description="Helical" evidence="1">
    <location>
        <begin position="147"/>
        <end position="165"/>
    </location>
</feature>
<keyword evidence="1" id="KW-1133">Transmembrane helix</keyword>
<feature type="transmembrane region" description="Helical" evidence="1">
    <location>
        <begin position="112"/>
        <end position="135"/>
    </location>
</feature>
<organism evidence="2">
    <name type="scientific">Tanacetum cinerariifolium</name>
    <name type="common">Dalmatian daisy</name>
    <name type="synonym">Chrysanthemum cinerariifolium</name>
    <dbReference type="NCBI Taxonomy" id="118510"/>
    <lineage>
        <taxon>Eukaryota</taxon>
        <taxon>Viridiplantae</taxon>
        <taxon>Streptophyta</taxon>
        <taxon>Embryophyta</taxon>
        <taxon>Tracheophyta</taxon>
        <taxon>Spermatophyta</taxon>
        <taxon>Magnoliopsida</taxon>
        <taxon>eudicotyledons</taxon>
        <taxon>Gunneridae</taxon>
        <taxon>Pentapetalae</taxon>
        <taxon>asterids</taxon>
        <taxon>campanulids</taxon>
        <taxon>Asterales</taxon>
        <taxon>Asteraceae</taxon>
        <taxon>Asteroideae</taxon>
        <taxon>Anthemideae</taxon>
        <taxon>Anthemidinae</taxon>
        <taxon>Tanacetum</taxon>
    </lineage>
</organism>
<evidence type="ECO:0000256" key="1">
    <source>
        <dbReference type="SAM" id="Phobius"/>
    </source>
</evidence>
<gene>
    <name evidence="2" type="ORF">Tci_039628</name>
</gene>
<evidence type="ECO:0000313" key="2">
    <source>
        <dbReference type="EMBL" id="GEU67650.1"/>
    </source>
</evidence>
<sequence>MALEGTLLAFLDPSLAELELHLRVRNEFEIGSCGWSFASIVPGQMTYLVANLTLDSAKSCGGSISLDSFLPSILLVVVIVVTVLIVVLSLIFVVAAIVGVVIVVAIIEVVIVVTIIGVVIFDVVGGIPSIIKLSFMNIGSFSCYRSFTWHGVSIGIVSIFHGSSLCFQSCSNTIRYNGKFWNRYEDNGMSGLIEELVFLVQKFENGFSQVRGHHEKVKELVTLLELNHMNYSKIQKEYFSVKLGNSLIQKEYFSVKLGNSLVKPEYS</sequence>
<accession>A0A6L2M277</accession>
<proteinExistence type="predicted"/>
<dbReference type="AlphaFoldDB" id="A0A6L2M277"/>
<name>A0A6L2M277_TANCI</name>
<feature type="transmembrane region" description="Helical" evidence="1">
    <location>
        <begin position="73"/>
        <end position="106"/>
    </location>
</feature>
<protein>
    <submittedName>
        <fullName evidence="2">Uncharacterized protein</fullName>
    </submittedName>
</protein>
<comment type="caution">
    <text evidence="2">The sequence shown here is derived from an EMBL/GenBank/DDBJ whole genome shotgun (WGS) entry which is preliminary data.</text>
</comment>
<keyword evidence="1" id="KW-0472">Membrane</keyword>
<reference evidence="2" key="1">
    <citation type="journal article" date="2019" name="Sci. Rep.">
        <title>Draft genome of Tanacetum cinerariifolium, the natural source of mosquito coil.</title>
        <authorList>
            <person name="Yamashiro T."/>
            <person name="Shiraishi A."/>
            <person name="Satake H."/>
            <person name="Nakayama K."/>
        </authorList>
    </citation>
    <scope>NUCLEOTIDE SEQUENCE</scope>
</reference>